<dbReference type="EnsemblProtists" id="EOD26308">
    <property type="protein sequence ID" value="EOD26308"/>
    <property type="gene ID" value="EMIHUDRAFT_236792"/>
</dbReference>
<evidence type="ECO:0008006" key="4">
    <source>
        <dbReference type="Google" id="ProtNLM"/>
    </source>
</evidence>
<reference evidence="3" key="1">
    <citation type="journal article" date="2013" name="Nature">
        <title>Pan genome of the phytoplankton Emiliania underpins its global distribution.</title>
        <authorList>
            <person name="Read B.A."/>
            <person name="Kegel J."/>
            <person name="Klute M.J."/>
            <person name="Kuo A."/>
            <person name="Lefebvre S.C."/>
            <person name="Maumus F."/>
            <person name="Mayer C."/>
            <person name="Miller J."/>
            <person name="Monier A."/>
            <person name="Salamov A."/>
            <person name="Young J."/>
            <person name="Aguilar M."/>
            <person name="Claverie J.M."/>
            <person name="Frickenhaus S."/>
            <person name="Gonzalez K."/>
            <person name="Herman E.K."/>
            <person name="Lin Y.C."/>
            <person name="Napier J."/>
            <person name="Ogata H."/>
            <person name="Sarno A.F."/>
            <person name="Shmutz J."/>
            <person name="Schroeder D."/>
            <person name="de Vargas C."/>
            <person name="Verret F."/>
            <person name="von Dassow P."/>
            <person name="Valentin K."/>
            <person name="Van de Peer Y."/>
            <person name="Wheeler G."/>
            <person name="Dacks J.B."/>
            <person name="Delwiche C.F."/>
            <person name="Dyhrman S.T."/>
            <person name="Glockner G."/>
            <person name="John U."/>
            <person name="Richards T."/>
            <person name="Worden A.Z."/>
            <person name="Zhang X."/>
            <person name="Grigoriev I.V."/>
            <person name="Allen A.E."/>
            <person name="Bidle K."/>
            <person name="Borodovsky M."/>
            <person name="Bowler C."/>
            <person name="Brownlee C."/>
            <person name="Cock J.M."/>
            <person name="Elias M."/>
            <person name="Gladyshev V.N."/>
            <person name="Groth M."/>
            <person name="Guda C."/>
            <person name="Hadaegh A."/>
            <person name="Iglesias-Rodriguez M.D."/>
            <person name="Jenkins J."/>
            <person name="Jones B.M."/>
            <person name="Lawson T."/>
            <person name="Leese F."/>
            <person name="Lindquist E."/>
            <person name="Lobanov A."/>
            <person name="Lomsadze A."/>
            <person name="Malik S.B."/>
            <person name="Marsh M.E."/>
            <person name="Mackinder L."/>
            <person name="Mock T."/>
            <person name="Mueller-Roeber B."/>
            <person name="Pagarete A."/>
            <person name="Parker M."/>
            <person name="Probert I."/>
            <person name="Quesneville H."/>
            <person name="Raines C."/>
            <person name="Rensing S.A."/>
            <person name="Riano-Pachon D.M."/>
            <person name="Richier S."/>
            <person name="Rokitta S."/>
            <person name="Shiraiwa Y."/>
            <person name="Soanes D.M."/>
            <person name="van der Giezen M."/>
            <person name="Wahlund T.M."/>
            <person name="Williams B."/>
            <person name="Wilson W."/>
            <person name="Wolfe G."/>
            <person name="Wurch L.L."/>
        </authorList>
    </citation>
    <scope>NUCLEOTIDE SEQUENCE</scope>
</reference>
<protein>
    <recommendedName>
        <fullName evidence="4">DUSP domain-containing protein</fullName>
    </recommendedName>
</protein>
<reference evidence="2" key="2">
    <citation type="submission" date="2024-10" db="UniProtKB">
        <authorList>
            <consortium name="EnsemblProtists"/>
        </authorList>
    </citation>
    <scope>IDENTIFICATION</scope>
</reference>
<sequence>MSAPTAELLESGVCHLPGVLAPEVVAGKPAPPRYAEVVEQEGRRIEVKQRTTGVLVRAVLSAEPLRNLLLAALGDDAECLAAGTLVAMSSSSWSEWSELEGRGEGGGNPEASPWRAEGTHLFDVDVPLPPYALTCYVPLNDLTPENGPAEFARGSHVPGREYRGGERPKGGLGADGGAASAASFGMLRPLGTEGLSVGEVIDHLKQADGGAGIVEALIDAAGRGEARRPPPLAALPVAAAHQQVADDWEALVASVAQAPDWQGQPLTWSESADRVLRQCASPSAATVQRRSTLLARAGDAVVVDYRLWRRWLPNRSDADQQLLYAVVGRPWWGEKRGTGEGPESLFEALSAHMTVAVGDDPVPADGIAREELLRRRVPLASLYFF</sequence>
<dbReference type="HOGENOM" id="CLU_718510_0_0_1"/>
<evidence type="ECO:0000313" key="2">
    <source>
        <dbReference type="EnsemblProtists" id="EOD26308"/>
    </source>
</evidence>
<dbReference type="Gene3D" id="2.60.120.620">
    <property type="entry name" value="q2cbj1_9rhob like domain"/>
    <property type="match status" value="1"/>
</dbReference>
<dbReference type="InterPro" id="IPR051961">
    <property type="entry name" value="Fungal_Metabolite_Diox"/>
</dbReference>
<dbReference type="GeneID" id="17271854"/>
<dbReference type="PANTHER" id="PTHR37563">
    <property type="entry name" value="PHYTANOYL-COA DIOXYGENASE FAMILY PROTEIN (AFU_ORTHOLOGUE AFUA_2G03330)"/>
    <property type="match status" value="1"/>
</dbReference>
<keyword evidence="3" id="KW-1185">Reference proteome</keyword>
<name>A0A0D3JS23_EMIH1</name>
<dbReference type="PANTHER" id="PTHR37563:SF2">
    <property type="entry name" value="PHYTANOYL-COA DIOXYGENASE FAMILY PROTEIN (AFU_ORTHOLOGUE AFUA_2G03330)"/>
    <property type="match status" value="1"/>
</dbReference>
<accession>A0A0D3JS23</accession>
<dbReference type="Proteomes" id="UP000013827">
    <property type="component" value="Unassembled WGS sequence"/>
</dbReference>
<dbReference type="RefSeq" id="XP_005778737.1">
    <property type="nucleotide sequence ID" value="XM_005778680.1"/>
</dbReference>
<organism evidence="2 3">
    <name type="scientific">Emiliania huxleyi (strain CCMP1516)</name>
    <dbReference type="NCBI Taxonomy" id="280463"/>
    <lineage>
        <taxon>Eukaryota</taxon>
        <taxon>Haptista</taxon>
        <taxon>Haptophyta</taxon>
        <taxon>Prymnesiophyceae</taxon>
        <taxon>Isochrysidales</taxon>
        <taxon>Noelaerhabdaceae</taxon>
        <taxon>Emiliania</taxon>
    </lineage>
</organism>
<dbReference type="KEGG" id="ehx:EMIHUDRAFT_236792"/>
<dbReference type="SUPFAM" id="SSF51197">
    <property type="entry name" value="Clavaminate synthase-like"/>
    <property type="match status" value="1"/>
</dbReference>
<feature type="region of interest" description="Disordered" evidence="1">
    <location>
        <begin position="151"/>
        <end position="176"/>
    </location>
</feature>
<evidence type="ECO:0000256" key="1">
    <source>
        <dbReference type="SAM" id="MobiDB-lite"/>
    </source>
</evidence>
<evidence type="ECO:0000313" key="3">
    <source>
        <dbReference type="Proteomes" id="UP000013827"/>
    </source>
</evidence>
<proteinExistence type="predicted"/>
<dbReference type="PaxDb" id="2903-EOD26308"/>
<dbReference type="AlphaFoldDB" id="A0A0D3JS23"/>
<feature type="compositionally biased region" description="Basic and acidic residues" evidence="1">
    <location>
        <begin position="158"/>
        <end position="169"/>
    </location>
</feature>